<gene>
    <name evidence="6" type="ORF">HNR21_000358</name>
</gene>
<keyword evidence="2 5" id="KW-0812">Transmembrane</keyword>
<keyword evidence="6" id="KW-0808">Transferase</keyword>
<dbReference type="AlphaFoldDB" id="A0A7W3MT79"/>
<dbReference type="GO" id="GO:0008412">
    <property type="term" value="F:4-hydroxybenzoate polyprenyltransferase activity"/>
    <property type="evidence" value="ECO:0007669"/>
    <property type="project" value="UniProtKB-EC"/>
</dbReference>
<dbReference type="InterPro" id="IPR050475">
    <property type="entry name" value="Prenyltransferase_related"/>
</dbReference>
<dbReference type="InterPro" id="IPR044878">
    <property type="entry name" value="UbiA_sf"/>
</dbReference>
<accession>A0A7W3MT79</accession>
<keyword evidence="7" id="KW-1185">Reference proteome</keyword>
<dbReference type="PANTHER" id="PTHR42723">
    <property type="entry name" value="CHLOROPHYLL SYNTHASE"/>
    <property type="match status" value="1"/>
</dbReference>
<dbReference type="PANTHER" id="PTHR42723:SF1">
    <property type="entry name" value="CHLOROPHYLL SYNTHASE, CHLOROPLASTIC"/>
    <property type="match status" value="1"/>
</dbReference>
<dbReference type="Gene3D" id="1.10.357.140">
    <property type="entry name" value="UbiA prenyltransferase"/>
    <property type="match status" value="1"/>
</dbReference>
<sequence>MNVVDLTELVRAPAALTVPGDVLAGGAGGPAAAVSSVCLYWAGMALNDYADRAVDAGERPRRPIPSGRVAPNAALALAAGLTGAGLAAAAVTGGRRRLALALPLAVTVWAYDLRFKGTAVGPVVMAAARVQDVLLGGGARALLPALAIGVHTCGVTVLSRGEVRGTDGVPAYAALAATAVAAVLAARPVRSEPLGRRAARLCLAAAYAGSVGWAQTRAARRRDPVAVRAAVGAGICGLLPLQAAFTAAQGRTATAAALAAIHPVARLLSRKVSPT</sequence>
<comment type="subcellular location">
    <subcellularLocation>
        <location evidence="1">Membrane</location>
        <topology evidence="1">Multi-pass membrane protein</topology>
    </subcellularLocation>
</comment>
<evidence type="ECO:0000256" key="1">
    <source>
        <dbReference type="ARBA" id="ARBA00004141"/>
    </source>
</evidence>
<protein>
    <submittedName>
        <fullName evidence="6">4-hydroxybenzoate polyprenyltransferase</fullName>
        <ecNumber evidence="6">2.5.1.39</ecNumber>
    </submittedName>
</protein>
<reference evidence="6 7" key="1">
    <citation type="submission" date="2020-08" db="EMBL/GenBank/DDBJ databases">
        <title>Sequencing the genomes of 1000 actinobacteria strains.</title>
        <authorList>
            <person name="Klenk H.-P."/>
        </authorList>
    </citation>
    <scope>NUCLEOTIDE SEQUENCE [LARGE SCALE GENOMIC DNA]</scope>
    <source>
        <strain evidence="6 7">DSM 45823</strain>
    </source>
</reference>
<dbReference type="NCBIfam" id="NF045897">
    <property type="entry name" value="SCO3242_trans"/>
    <property type="match status" value="1"/>
</dbReference>
<name>A0A7W3MT79_9ACTN</name>
<proteinExistence type="predicted"/>
<evidence type="ECO:0000256" key="2">
    <source>
        <dbReference type="ARBA" id="ARBA00022692"/>
    </source>
</evidence>
<evidence type="ECO:0000256" key="4">
    <source>
        <dbReference type="ARBA" id="ARBA00023136"/>
    </source>
</evidence>
<dbReference type="EMBL" id="JACJII010000001">
    <property type="protein sequence ID" value="MBA9001476.1"/>
    <property type="molecule type" value="Genomic_DNA"/>
</dbReference>
<keyword evidence="3 5" id="KW-1133">Transmembrane helix</keyword>
<dbReference type="RefSeq" id="WP_182703759.1">
    <property type="nucleotide sequence ID" value="NZ_JACJII010000001.1"/>
</dbReference>
<evidence type="ECO:0000313" key="7">
    <source>
        <dbReference type="Proteomes" id="UP000539313"/>
    </source>
</evidence>
<feature type="transmembrane region" description="Helical" evidence="5">
    <location>
        <begin position="69"/>
        <end position="91"/>
    </location>
</feature>
<dbReference type="Pfam" id="PF01040">
    <property type="entry name" value="UbiA"/>
    <property type="match status" value="1"/>
</dbReference>
<dbReference type="EC" id="2.5.1.39" evidence="6"/>
<evidence type="ECO:0000256" key="5">
    <source>
        <dbReference type="SAM" id="Phobius"/>
    </source>
</evidence>
<dbReference type="GO" id="GO:0016020">
    <property type="term" value="C:membrane"/>
    <property type="evidence" value="ECO:0007669"/>
    <property type="project" value="UniProtKB-SubCell"/>
</dbReference>
<keyword evidence="4 5" id="KW-0472">Membrane</keyword>
<evidence type="ECO:0000256" key="3">
    <source>
        <dbReference type="ARBA" id="ARBA00022989"/>
    </source>
</evidence>
<organism evidence="6 7">
    <name type="scientific">Thermomonospora cellulosilytica</name>
    <dbReference type="NCBI Taxonomy" id="1411118"/>
    <lineage>
        <taxon>Bacteria</taxon>
        <taxon>Bacillati</taxon>
        <taxon>Actinomycetota</taxon>
        <taxon>Actinomycetes</taxon>
        <taxon>Streptosporangiales</taxon>
        <taxon>Thermomonosporaceae</taxon>
        <taxon>Thermomonospora</taxon>
    </lineage>
</organism>
<dbReference type="Proteomes" id="UP000539313">
    <property type="component" value="Unassembled WGS sequence"/>
</dbReference>
<dbReference type="InterPro" id="IPR000537">
    <property type="entry name" value="UbiA_prenyltransferase"/>
</dbReference>
<comment type="caution">
    <text evidence="6">The sequence shown here is derived from an EMBL/GenBank/DDBJ whole genome shotgun (WGS) entry which is preliminary data.</text>
</comment>
<evidence type="ECO:0000313" key="6">
    <source>
        <dbReference type="EMBL" id="MBA9001476.1"/>
    </source>
</evidence>